<evidence type="ECO:0000313" key="1">
    <source>
        <dbReference type="EMBL" id="SAM06996.1"/>
    </source>
</evidence>
<name>A0A168RIJ4_ABSGL</name>
<dbReference type="EMBL" id="LT554655">
    <property type="protein sequence ID" value="SAM06996.1"/>
    <property type="molecule type" value="Genomic_DNA"/>
</dbReference>
<keyword evidence="2" id="KW-1185">Reference proteome</keyword>
<protein>
    <submittedName>
        <fullName evidence="1">Uncharacterized protein</fullName>
    </submittedName>
</protein>
<gene>
    <name evidence="1" type="primary">ABSGL_12623.1 scaffold 13066</name>
</gene>
<proteinExistence type="predicted"/>
<sequence>MDNLPIPKCAVPTAATNTNTITLPVFAASPAKIMGNVGMQSITSWFPAFAMAGGASSQRYVGTVELRRSMDDAAMEIQPIKAASVVATVKGTINALVSNRFAIRKGGAVES</sequence>
<dbReference type="InParanoid" id="A0A168RIJ4"/>
<accession>A0A168RIJ4</accession>
<dbReference type="Proteomes" id="UP000078561">
    <property type="component" value="Unassembled WGS sequence"/>
</dbReference>
<dbReference type="AlphaFoldDB" id="A0A168RIJ4"/>
<reference evidence="1" key="1">
    <citation type="submission" date="2016-04" db="EMBL/GenBank/DDBJ databases">
        <authorList>
            <person name="Evans L.H."/>
            <person name="Alamgir A."/>
            <person name="Owens N."/>
            <person name="Weber N.D."/>
            <person name="Virtaneva K."/>
            <person name="Barbian K."/>
            <person name="Babar A."/>
            <person name="Rosenke K."/>
        </authorList>
    </citation>
    <scope>NUCLEOTIDE SEQUENCE [LARGE SCALE GENOMIC DNA]</scope>
    <source>
        <strain evidence="1">CBS 101.48</strain>
    </source>
</reference>
<evidence type="ECO:0000313" key="2">
    <source>
        <dbReference type="Proteomes" id="UP000078561"/>
    </source>
</evidence>
<organism evidence="1">
    <name type="scientific">Absidia glauca</name>
    <name type="common">Pin mould</name>
    <dbReference type="NCBI Taxonomy" id="4829"/>
    <lineage>
        <taxon>Eukaryota</taxon>
        <taxon>Fungi</taxon>
        <taxon>Fungi incertae sedis</taxon>
        <taxon>Mucoromycota</taxon>
        <taxon>Mucoromycotina</taxon>
        <taxon>Mucoromycetes</taxon>
        <taxon>Mucorales</taxon>
        <taxon>Cunninghamellaceae</taxon>
        <taxon>Absidia</taxon>
    </lineage>
</organism>